<proteinExistence type="predicted"/>
<dbReference type="Proteomes" id="UP000317894">
    <property type="component" value="Unassembled WGS sequence"/>
</dbReference>
<dbReference type="RefSeq" id="WP_144237641.1">
    <property type="nucleotide sequence ID" value="NZ_VJWA01000002.1"/>
</dbReference>
<gene>
    <name evidence="2" type="ORF">FMM06_12065</name>
</gene>
<dbReference type="Gene3D" id="3.30.70.100">
    <property type="match status" value="1"/>
</dbReference>
<dbReference type="PANTHER" id="PTHR41521:SF4">
    <property type="entry name" value="BLR0684 PROTEIN"/>
    <property type="match status" value="1"/>
</dbReference>
<dbReference type="PANTHER" id="PTHR41521">
    <property type="match status" value="1"/>
</dbReference>
<evidence type="ECO:0000259" key="1">
    <source>
        <dbReference type="Pfam" id="PF07045"/>
    </source>
</evidence>
<organism evidence="2 3">
    <name type="scientific">Glacieibacterium frigidum</name>
    <dbReference type="NCBI Taxonomy" id="2593303"/>
    <lineage>
        <taxon>Bacteria</taxon>
        <taxon>Pseudomonadati</taxon>
        <taxon>Pseudomonadota</taxon>
        <taxon>Alphaproteobacteria</taxon>
        <taxon>Sphingomonadales</taxon>
        <taxon>Sphingosinicellaceae</taxon>
        <taxon>Glacieibacterium</taxon>
    </lineage>
</organism>
<accession>A0A552U886</accession>
<dbReference type="OrthoDB" id="9806380at2"/>
<protein>
    <submittedName>
        <fullName evidence="2">DUF1330 domain-containing protein</fullName>
    </submittedName>
</protein>
<comment type="caution">
    <text evidence="2">The sequence shown here is derived from an EMBL/GenBank/DDBJ whole genome shotgun (WGS) entry which is preliminary data.</text>
</comment>
<dbReference type="AlphaFoldDB" id="A0A552U886"/>
<feature type="domain" description="DUF1330" evidence="1">
    <location>
        <begin position="3"/>
        <end position="94"/>
    </location>
</feature>
<dbReference type="InterPro" id="IPR011008">
    <property type="entry name" value="Dimeric_a/b-barrel"/>
</dbReference>
<sequence length="97" mass="10050">MAAYIVATVTITDPVRFADYAKGIAGLSERFGGEALVKGGVTAVLEGDAAVGERVVVTRFPDGAAARAYIASPDYRAASVHRVDAATVTIRLLEDPA</sequence>
<keyword evidence="3" id="KW-1185">Reference proteome</keyword>
<dbReference type="EMBL" id="VJWA01000002">
    <property type="protein sequence ID" value="TRW14436.1"/>
    <property type="molecule type" value="Genomic_DNA"/>
</dbReference>
<evidence type="ECO:0000313" key="2">
    <source>
        <dbReference type="EMBL" id="TRW14436.1"/>
    </source>
</evidence>
<dbReference type="SUPFAM" id="SSF54909">
    <property type="entry name" value="Dimeric alpha+beta barrel"/>
    <property type="match status" value="1"/>
</dbReference>
<dbReference type="InterPro" id="IPR010753">
    <property type="entry name" value="DUF1330"/>
</dbReference>
<dbReference type="Pfam" id="PF07045">
    <property type="entry name" value="DUF1330"/>
    <property type="match status" value="1"/>
</dbReference>
<evidence type="ECO:0000313" key="3">
    <source>
        <dbReference type="Proteomes" id="UP000317894"/>
    </source>
</evidence>
<name>A0A552U886_9SPHN</name>
<reference evidence="2 3" key="1">
    <citation type="submission" date="2019-07" db="EMBL/GenBank/DDBJ databases">
        <title>Novel species isolated from glacier.</title>
        <authorList>
            <person name="Liu Q."/>
            <person name="Xin Y.-H."/>
        </authorList>
    </citation>
    <scope>NUCLEOTIDE SEQUENCE [LARGE SCALE GENOMIC DNA]</scope>
    <source>
        <strain evidence="2 3">LB1R16</strain>
    </source>
</reference>